<dbReference type="SUPFAM" id="SSF51182">
    <property type="entry name" value="RmlC-like cupins"/>
    <property type="match status" value="1"/>
</dbReference>
<evidence type="ECO:0000313" key="4">
    <source>
        <dbReference type="Proteomes" id="UP001447842"/>
    </source>
</evidence>
<dbReference type="EMBL" id="CP147920">
    <property type="protein sequence ID" value="XAU16011.1"/>
    <property type="molecule type" value="Genomic_DNA"/>
</dbReference>
<dbReference type="InterPro" id="IPR014710">
    <property type="entry name" value="RmlC-like_jellyroll"/>
</dbReference>
<proteinExistence type="predicted"/>
<dbReference type="InterPro" id="IPR013096">
    <property type="entry name" value="Cupin_2"/>
</dbReference>
<dbReference type="InterPro" id="IPR051610">
    <property type="entry name" value="GPI/OXD"/>
</dbReference>
<protein>
    <submittedName>
        <fullName evidence="3">Cupin domain-containing protein</fullName>
    </submittedName>
</protein>
<accession>A0ABZ3HDZ1</accession>
<name>A0ABZ3HDZ1_9BACT</name>
<dbReference type="Gene3D" id="2.60.120.10">
    <property type="entry name" value="Jelly Rolls"/>
    <property type="match status" value="1"/>
</dbReference>
<dbReference type="PANTHER" id="PTHR35848">
    <property type="entry name" value="OXALATE-BINDING PROTEIN"/>
    <property type="match status" value="1"/>
</dbReference>
<dbReference type="Pfam" id="PF07883">
    <property type="entry name" value="Cupin_2"/>
    <property type="match status" value="1"/>
</dbReference>
<evidence type="ECO:0000256" key="1">
    <source>
        <dbReference type="ARBA" id="ARBA00022723"/>
    </source>
</evidence>
<sequence>MPVVSITNSDHYGWGENCDGWHLAASANLNVIRERMPQGASETRHLHSSAEQFFYILSGIATLEVSGEIYLLAPGEGFHIPAGIAHSLNNEHVLDLEFLVVSTPPSHGDRVDA</sequence>
<reference evidence="3 4" key="1">
    <citation type="submission" date="2024-03" db="EMBL/GenBank/DDBJ databases">
        <title>Sulfurimonas sp. HSL3-1.</title>
        <authorList>
            <person name="Wang S."/>
        </authorList>
    </citation>
    <scope>NUCLEOTIDE SEQUENCE [LARGE SCALE GENOMIC DNA]</scope>
    <source>
        <strain evidence="3 4">HSL3-1</strain>
    </source>
</reference>
<dbReference type="RefSeq" id="WP_345973378.1">
    <property type="nucleotide sequence ID" value="NZ_CP147920.1"/>
</dbReference>
<feature type="domain" description="Cupin type-2" evidence="2">
    <location>
        <begin position="34"/>
        <end position="101"/>
    </location>
</feature>
<gene>
    <name evidence="3" type="ORF">WCY31_04720</name>
</gene>
<organism evidence="3 4">
    <name type="scientific">Sulfurimonas diazotrophicus</name>
    <dbReference type="NCBI Taxonomy" id="3131939"/>
    <lineage>
        <taxon>Bacteria</taxon>
        <taxon>Pseudomonadati</taxon>
        <taxon>Campylobacterota</taxon>
        <taxon>Epsilonproteobacteria</taxon>
        <taxon>Campylobacterales</taxon>
        <taxon>Sulfurimonadaceae</taxon>
        <taxon>Sulfurimonas</taxon>
    </lineage>
</organism>
<keyword evidence="4" id="KW-1185">Reference proteome</keyword>
<dbReference type="Proteomes" id="UP001447842">
    <property type="component" value="Chromosome"/>
</dbReference>
<evidence type="ECO:0000313" key="3">
    <source>
        <dbReference type="EMBL" id="XAU16011.1"/>
    </source>
</evidence>
<dbReference type="PANTHER" id="PTHR35848:SF9">
    <property type="entry name" value="SLL1358 PROTEIN"/>
    <property type="match status" value="1"/>
</dbReference>
<evidence type="ECO:0000259" key="2">
    <source>
        <dbReference type="Pfam" id="PF07883"/>
    </source>
</evidence>
<keyword evidence="1" id="KW-0479">Metal-binding</keyword>
<dbReference type="InterPro" id="IPR011051">
    <property type="entry name" value="RmlC_Cupin_sf"/>
</dbReference>